<dbReference type="Pfam" id="PF08761">
    <property type="entry name" value="dUTPase_2"/>
    <property type="match status" value="2"/>
</dbReference>
<organism evidence="1 2">
    <name type="scientific">Bacillus methanolicus PB1</name>
    <dbReference type="NCBI Taxonomy" id="997296"/>
    <lineage>
        <taxon>Bacteria</taxon>
        <taxon>Bacillati</taxon>
        <taxon>Bacillota</taxon>
        <taxon>Bacilli</taxon>
        <taxon>Bacillales</taxon>
        <taxon>Bacillaceae</taxon>
        <taxon>Bacillus</taxon>
    </lineage>
</organism>
<dbReference type="eggNOG" id="COG4508">
    <property type="taxonomic scope" value="Bacteria"/>
</dbReference>
<dbReference type="OrthoDB" id="5506143at2"/>
<dbReference type="RefSeq" id="WP_004438609.1">
    <property type="nucleotide sequence ID" value="NZ_AFEU01000003.1"/>
</dbReference>
<dbReference type="SUPFAM" id="SSF101386">
    <property type="entry name" value="all-alpha NTP pyrophosphatases"/>
    <property type="match status" value="1"/>
</dbReference>
<dbReference type="InterPro" id="IPR014871">
    <property type="entry name" value="dUTPase/dCTP_pyrophosphatase"/>
</dbReference>
<protein>
    <submittedName>
        <fullName evidence="1">dUTPase</fullName>
    </submittedName>
</protein>
<dbReference type="STRING" id="997296.PB1_16369"/>
<dbReference type="EMBL" id="AFEU01000003">
    <property type="protein sequence ID" value="EIJ79149.1"/>
    <property type="molecule type" value="Genomic_DNA"/>
</dbReference>
<sequence>MNLSKLFELQRKLDDNIEKKHPRQPGEDRLAKKILALYSELGELLNEWREFKYWSYDQEPRTLVEYEVCKYCNGLGFLEGEIPSPCPVPNCVDGELTKNPLLEEFADCLHFILSIGLDIGFDPEDWEFEGEQYHDLTEQFIALNKAIIEFYEKPYEMHYVEIFDLFIGLGKMIGFTCEQIEEAYMKKNSENHRRQVNGY</sequence>
<dbReference type="PIRSF" id="PIRSF030140">
    <property type="entry name" value="UCP030140"/>
    <property type="match status" value="1"/>
</dbReference>
<gene>
    <name evidence="1" type="ORF">PB1_16369</name>
</gene>
<dbReference type="AlphaFoldDB" id="I3DY28"/>
<evidence type="ECO:0000313" key="2">
    <source>
        <dbReference type="Proteomes" id="UP000010523"/>
    </source>
</evidence>
<dbReference type="CDD" id="cd11527">
    <property type="entry name" value="NTP-PPase_dUTPase"/>
    <property type="match status" value="1"/>
</dbReference>
<comment type="caution">
    <text evidence="1">The sequence shown here is derived from an EMBL/GenBank/DDBJ whole genome shotgun (WGS) entry which is preliminary data.</text>
</comment>
<accession>I3DY28</accession>
<dbReference type="Gene3D" id="1.10.4010.10">
    <property type="entry name" value="Type II deoxyuridine triphosphatase"/>
    <property type="match status" value="1"/>
</dbReference>
<proteinExistence type="predicted"/>
<dbReference type="Proteomes" id="UP000010523">
    <property type="component" value="Unassembled WGS sequence"/>
</dbReference>
<keyword evidence="2" id="KW-1185">Reference proteome</keyword>
<dbReference type="InterPro" id="IPR016947">
    <property type="entry name" value="UCP030140"/>
</dbReference>
<name>I3DY28_BACMT</name>
<reference evidence="1 2" key="1">
    <citation type="journal article" date="2012" name="Appl. Environ. Microbiol.">
        <title>Genome Sequence of Thermotolerant Bacillus methanolicus: Features and Regulation Related to Methylotrophy and Production of L-Lysine and L-Glutamate from Methanol.</title>
        <authorList>
            <person name="Heggeset T.M."/>
            <person name="Krog A."/>
            <person name="Balzer S."/>
            <person name="Wentzel A."/>
            <person name="Ellingsen T.E."/>
            <person name="Brautaset T."/>
        </authorList>
    </citation>
    <scope>NUCLEOTIDE SEQUENCE [LARGE SCALE GENOMIC DNA]</scope>
    <source>
        <strain evidence="1 2">PB1</strain>
    </source>
</reference>
<dbReference type="PATRIC" id="fig|997296.3.peg.3446"/>
<evidence type="ECO:0000313" key="1">
    <source>
        <dbReference type="EMBL" id="EIJ79149.1"/>
    </source>
</evidence>